<protein>
    <submittedName>
        <fullName evidence="2">Thioredoxin-related protein-like protein</fullName>
    </submittedName>
</protein>
<feature type="domain" description="Thioredoxin-like fold" evidence="1">
    <location>
        <begin position="34"/>
        <end position="134"/>
    </location>
</feature>
<dbReference type="Proteomes" id="UP000002043">
    <property type="component" value="Chromosome"/>
</dbReference>
<dbReference type="Pfam" id="PF13098">
    <property type="entry name" value="Thioredoxin_2"/>
    <property type="match status" value="1"/>
</dbReference>
<dbReference type="KEGG" id="tal:Thal_0798"/>
<evidence type="ECO:0000313" key="3">
    <source>
        <dbReference type="Proteomes" id="UP000002043"/>
    </source>
</evidence>
<gene>
    <name evidence="2" type="ordered locus">Thal_0798</name>
</gene>
<reference evidence="3" key="1">
    <citation type="journal article" date="2010" name="Stand. Genomic Sci.">
        <title>Complete genome sequence of Thermocrinis albus type strain (HI 11/12T).</title>
        <authorList>
            <person name="Wirth R."/>
            <person name="Sikorski J."/>
            <person name="Brambilla E."/>
            <person name="Misra M."/>
            <person name="Lapidus A."/>
            <person name="Copeland A."/>
            <person name="Nolan M."/>
            <person name="Lucas S."/>
            <person name="Chen F."/>
            <person name="Tice H."/>
            <person name="Cheng J.F."/>
            <person name="Han C."/>
            <person name="Detter J.C."/>
            <person name="Tapia R."/>
            <person name="Bruce D."/>
            <person name="Goodwin L."/>
            <person name="Pitluck S."/>
            <person name="Pati A."/>
            <person name="Anderson I."/>
            <person name="Ivanova N."/>
            <person name="Mavromatis K."/>
            <person name="Mikhailova N."/>
            <person name="Chen A."/>
            <person name="Palaniappan K."/>
            <person name="Bilek Y."/>
            <person name="Hader T."/>
            <person name="Land M."/>
            <person name="Hauser L."/>
            <person name="Chang Y.J."/>
            <person name="Jeffries C.D."/>
            <person name="Tindall B.J."/>
            <person name="Rohde M."/>
            <person name="Goker M."/>
            <person name="Bristow J."/>
            <person name="Eisen J.A."/>
            <person name="Markowitz V."/>
            <person name="Hugenholtz P."/>
            <person name="Kyrpides N.C."/>
            <person name="Klenk H.P."/>
        </authorList>
    </citation>
    <scope>NUCLEOTIDE SEQUENCE [LARGE SCALE GENOMIC DNA]</scope>
    <source>
        <strain evidence="3">DSM 14484 / JCM 11386 / HI 11/12</strain>
    </source>
</reference>
<organism evidence="2 3">
    <name type="scientific">Thermocrinis albus (strain DSM 14484 / JCM 11386 / HI 11/12)</name>
    <dbReference type="NCBI Taxonomy" id="638303"/>
    <lineage>
        <taxon>Bacteria</taxon>
        <taxon>Pseudomonadati</taxon>
        <taxon>Aquificota</taxon>
        <taxon>Aquificia</taxon>
        <taxon>Aquificales</taxon>
        <taxon>Aquificaceae</taxon>
        <taxon>Thermocrinis</taxon>
    </lineage>
</organism>
<dbReference type="eggNOG" id="COG2143">
    <property type="taxonomic scope" value="Bacteria"/>
</dbReference>
<dbReference type="OrthoDB" id="9811036at2"/>
<keyword evidence="3" id="KW-1185">Reference proteome</keyword>
<dbReference type="InterPro" id="IPR012336">
    <property type="entry name" value="Thioredoxin-like_fold"/>
</dbReference>
<evidence type="ECO:0000313" key="2">
    <source>
        <dbReference type="EMBL" id="ADC89431.1"/>
    </source>
</evidence>
<dbReference type="SUPFAM" id="SSF52833">
    <property type="entry name" value="Thioredoxin-like"/>
    <property type="match status" value="1"/>
</dbReference>
<dbReference type="AlphaFoldDB" id="D3SL01"/>
<dbReference type="RefSeq" id="WP_012991837.1">
    <property type="nucleotide sequence ID" value="NC_013894.1"/>
</dbReference>
<dbReference type="HOGENOM" id="CLU_090389_8_0_0"/>
<dbReference type="EMBL" id="CP001931">
    <property type="protein sequence ID" value="ADC89431.1"/>
    <property type="molecule type" value="Genomic_DNA"/>
</dbReference>
<accession>D3SL01</accession>
<dbReference type="STRING" id="638303.Thal_0798"/>
<dbReference type="Gene3D" id="3.40.30.10">
    <property type="entry name" value="Glutaredoxin"/>
    <property type="match status" value="1"/>
</dbReference>
<sequence length="159" mass="18154">MRKWILTLMLLVLTACSKRETVSYQEKNLVPSSSYAMLIVESESCIYCKQLDKDLKTDPLLTKSLQGIDVFKVTAESNAPVVYKLSGKEGKTTEEDLVRALGVRAFPYIVFYNREGDILLQLPGYVPPKTLACVVEYIKEGEYRKTDVNRYLRQRNCLS</sequence>
<evidence type="ECO:0000259" key="1">
    <source>
        <dbReference type="Pfam" id="PF13098"/>
    </source>
</evidence>
<proteinExistence type="predicted"/>
<dbReference type="PROSITE" id="PS51257">
    <property type="entry name" value="PROKAR_LIPOPROTEIN"/>
    <property type="match status" value="1"/>
</dbReference>
<name>D3SL01_THEAH</name>
<dbReference type="InterPro" id="IPR036249">
    <property type="entry name" value="Thioredoxin-like_sf"/>
</dbReference>